<comment type="caution">
    <text evidence="2">The sequence shown here is derived from an EMBL/GenBank/DDBJ whole genome shotgun (WGS) entry which is preliminary data.</text>
</comment>
<evidence type="ECO:0000256" key="1">
    <source>
        <dbReference type="SAM" id="MobiDB-lite"/>
    </source>
</evidence>
<dbReference type="EMBL" id="SDEE01001237">
    <property type="protein sequence ID" value="RXW12448.1"/>
    <property type="molecule type" value="Genomic_DNA"/>
</dbReference>
<dbReference type="Proteomes" id="UP000290288">
    <property type="component" value="Unassembled WGS sequence"/>
</dbReference>
<accession>A0A4V1Q1Q9</accession>
<evidence type="ECO:0000313" key="3">
    <source>
        <dbReference type="Proteomes" id="UP000290288"/>
    </source>
</evidence>
<gene>
    <name evidence="2" type="ORF">EST38_g13406</name>
</gene>
<proteinExistence type="predicted"/>
<reference evidence="2 3" key="1">
    <citation type="submission" date="2019-01" db="EMBL/GenBank/DDBJ databases">
        <title>Draft genome sequence of Psathyrella aberdarensis IHI B618.</title>
        <authorList>
            <person name="Buettner E."/>
            <person name="Kellner H."/>
        </authorList>
    </citation>
    <scope>NUCLEOTIDE SEQUENCE [LARGE SCALE GENOMIC DNA]</scope>
    <source>
        <strain evidence="2 3">IHI B618</strain>
    </source>
</reference>
<sequence>MDSEDERRERRERHGRHGRQERPRLVDVMSLEDFCNKAHELHEEDVDAFMHFAITGVSGDRQASIDVVRNRILDDEVPTLTISRDYDSVLGIDKHVRIRYQDITIWPIAKHEDSLKRSIHLKYAFSNTTGDHVALVHQIPNLGLGKWGIHNSIRVLFPDLYSAERKSFRLSVQEQATFYEKGLLPTLQDLLADRGGDLPPDYQAEMFRARQQTGKLVFSTRILPADRVEAFGDTLRTNLVRNGVTWGANLTFLHEIRGVKNTSRHLFDFDNADAALDDFLDKNGLQLDTLEDSGEWYVDVGAEVSSTQLRCMAWRTDQHHTLAKQVLKINNLNATRITELTSSKYYRDPASHLVGASGFRITPGPRGEGPFEAQYFQAYLTDKPITSAKEANHFGKFITPDQLLKGKGEKYISELFHLYGQAANQNFSCARFEVRVPIRHARDVLLDIDLNKLRVSWLLNGLHSTPDDGPSYRELMSAILPRTRRNLVEHYELPFPISLNMRFNSDDSDDEDMIVDSEDEDDNTTAVVTRQRLDGEDDDEMESTAVGRALVPHIPYGVFFFRSLYPGVPVPRFRDMGIHFSDKTFKFLFRTTKTELRMSFAGSQISLPRDATRHHNRTRQRLIDEPQQEEQLSFSLEADGHDLLPPIRDDGSDIAENNLEEEGEFDDPLASGLDIQLERVWRQFPIDIVTLIPNHKGACEGSYCVIPKEELKDVTPTILQNTNICDIFDDVQWSIASKSQWEVAFNHLWPEKGVKKKGIIQNYGKAAYYNL</sequence>
<organism evidence="2 3">
    <name type="scientific">Candolleomyces aberdarensis</name>
    <dbReference type="NCBI Taxonomy" id="2316362"/>
    <lineage>
        <taxon>Eukaryota</taxon>
        <taxon>Fungi</taxon>
        <taxon>Dikarya</taxon>
        <taxon>Basidiomycota</taxon>
        <taxon>Agaricomycotina</taxon>
        <taxon>Agaricomycetes</taxon>
        <taxon>Agaricomycetidae</taxon>
        <taxon>Agaricales</taxon>
        <taxon>Agaricineae</taxon>
        <taxon>Psathyrellaceae</taxon>
        <taxon>Candolleomyces</taxon>
    </lineage>
</organism>
<evidence type="ECO:0000313" key="2">
    <source>
        <dbReference type="EMBL" id="RXW12448.1"/>
    </source>
</evidence>
<dbReference type="OrthoDB" id="3261690at2759"/>
<name>A0A4V1Q1Q9_9AGAR</name>
<dbReference type="AlphaFoldDB" id="A0A4V1Q1Q9"/>
<protein>
    <submittedName>
        <fullName evidence="2">Uncharacterized protein</fullName>
    </submittedName>
</protein>
<feature type="non-terminal residue" evidence="2">
    <location>
        <position position="771"/>
    </location>
</feature>
<feature type="region of interest" description="Disordered" evidence="1">
    <location>
        <begin position="1"/>
        <end position="21"/>
    </location>
</feature>
<keyword evidence="3" id="KW-1185">Reference proteome</keyword>